<evidence type="ECO:0000256" key="5">
    <source>
        <dbReference type="ARBA" id="ARBA00022984"/>
    </source>
</evidence>
<dbReference type="GO" id="GO:0008360">
    <property type="term" value="P:regulation of cell shape"/>
    <property type="evidence" value="ECO:0007669"/>
    <property type="project" value="UniProtKB-UniRule"/>
</dbReference>
<keyword evidence="6 7" id="KW-0961">Cell wall biogenesis/degradation</keyword>
<name>A0A177N9P4_9GAMM</name>
<evidence type="ECO:0000313" key="11">
    <source>
        <dbReference type="EMBL" id="OAI26102.1"/>
    </source>
</evidence>
<evidence type="ECO:0000256" key="2">
    <source>
        <dbReference type="ARBA" id="ARBA00005992"/>
    </source>
</evidence>
<dbReference type="PROSITE" id="PS52029">
    <property type="entry name" value="LD_TPASE"/>
    <property type="match status" value="1"/>
</dbReference>
<dbReference type="PANTHER" id="PTHR36699:SF1">
    <property type="entry name" value="L,D-TRANSPEPTIDASE YAFK-RELATED"/>
    <property type="match status" value="1"/>
</dbReference>
<evidence type="ECO:0000259" key="9">
    <source>
        <dbReference type="PROSITE" id="PS52029"/>
    </source>
</evidence>
<feature type="domain" description="L,D-TPase catalytic" evidence="9">
    <location>
        <begin position="27"/>
        <end position="184"/>
    </location>
</feature>
<evidence type="ECO:0000256" key="6">
    <source>
        <dbReference type="ARBA" id="ARBA00023316"/>
    </source>
</evidence>
<dbReference type="PANTHER" id="PTHR36699">
    <property type="entry name" value="LD-TRANSPEPTIDASE"/>
    <property type="match status" value="1"/>
</dbReference>
<evidence type="ECO:0000313" key="12">
    <source>
        <dbReference type="Proteomes" id="UP000077734"/>
    </source>
</evidence>
<keyword evidence="8" id="KW-0732">Signal</keyword>
<evidence type="ECO:0000256" key="8">
    <source>
        <dbReference type="SAM" id="SignalP"/>
    </source>
</evidence>
<feature type="chain" id="PRO_5044550094" description="L,D-TPase catalytic domain-containing protein" evidence="8">
    <location>
        <begin position="22"/>
        <end position="184"/>
    </location>
</feature>
<dbReference type="Proteomes" id="UP000077734">
    <property type="component" value="Unassembled WGS sequence"/>
</dbReference>
<protein>
    <recommendedName>
        <fullName evidence="9">L,D-TPase catalytic domain-containing protein</fullName>
    </recommendedName>
</protein>
<dbReference type="CDD" id="cd16913">
    <property type="entry name" value="YkuD_like"/>
    <property type="match status" value="1"/>
</dbReference>
<evidence type="ECO:0000256" key="4">
    <source>
        <dbReference type="ARBA" id="ARBA00022960"/>
    </source>
</evidence>
<dbReference type="Proteomes" id="UP000077857">
    <property type="component" value="Unassembled WGS sequence"/>
</dbReference>
<organism evidence="10 13">
    <name type="scientific">Methylomonas koyamae</name>
    <dbReference type="NCBI Taxonomy" id="702114"/>
    <lineage>
        <taxon>Bacteria</taxon>
        <taxon>Pseudomonadati</taxon>
        <taxon>Pseudomonadota</taxon>
        <taxon>Gammaproteobacteria</taxon>
        <taxon>Methylococcales</taxon>
        <taxon>Methylococcaceae</taxon>
        <taxon>Methylomonas</taxon>
    </lineage>
</organism>
<comment type="similarity">
    <text evidence="2">Belongs to the YkuD family.</text>
</comment>
<dbReference type="EMBL" id="LUUJ01000087">
    <property type="protein sequence ID" value="OAI14602.1"/>
    <property type="molecule type" value="Genomic_DNA"/>
</dbReference>
<evidence type="ECO:0000256" key="3">
    <source>
        <dbReference type="ARBA" id="ARBA00022679"/>
    </source>
</evidence>
<dbReference type="AlphaFoldDB" id="A0A177N9P4"/>
<gene>
    <name evidence="11" type="ORF">A1356_12270</name>
    <name evidence="10" type="ORF">A1507_15020</name>
</gene>
<keyword evidence="12" id="KW-1185">Reference proteome</keyword>
<feature type="active site" description="Nucleophile" evidence="7">
    <location>
        <position position="160"/>
    </location>
</feature>
<accession>A0A177N9P4</accession>
<keyword evidence="3" id="KW-0808">Transferase</keyword>
<evidence type="ECO:0000313" key="13">
    <source>
        <dbReference type="Proteomes" id="UP000077857"/>
    </source>
</evidence>
<evidence type="ECO:0000313" key="10">
    <source>
        <dbReference type="EMBL" id="OAI14602.1"/>
    </source>
</evidence>
<proteinExistence type="inferred from homology"/>
<keyword evidence="4 7" id="KW-0133">Cell shape</keyword>
<dbReference type="RefSeq" id="WP_064023187.1">
    <property type="nucleotide sequence ID" value="NZ_AP019777.1"/>
</dbReference>
<evidence type="ECO:0000256" key="7">
    <source>
        <dbReference type="PROSITE-ProRule" id="PRU01373"/>
    </source>
</evidence>
<dbReference type="UniPathway" id="UPA00219"/>
<sequence length="184" mass="20092">MLKKKLLGALIVLGSSASVNAFATDDVWLLVDTQKQNMEIRKGEKTVAVLENIAIGRNGAGEKSHRGDDVTPLGNYRIGWINDKSAFRKFFGLTYPNVEHADHALKQGKIDLDTYEAIARAHSYGQVPPQNTDLGGQIGIHGLGSGSLSIHRSMNWTHGCIALTNDQIDQLSQWVEKGTLVTVK</sequence>
<evidence type="ECO:0000256" key="1">
    <source>
        <dbReference type="ARBA" id="ARBA00004752"/>
    </source>
</evidence>
<feature type="signal peptide" evidence="8">
    <location>
        <begin position="1"/>
        <end position="21"/>
    </location>
</feature>
<keyword evidence="5 7" id="KW-0573">Peptidoglycan synthesis</keyword>
<dbReference type="Pfam" id="PF03734">
    <property type="entry name" value="YkuD"/>
    <property type="match status" value="1"/>
</dbReference>
<comment type="caution">
    <text evidence="10">The sequence shown here is derived from an EMBL/GenBank/DDBJ whole genome shotgun (WGS) entry which is preliminary data.</text>
</comment>
<dbReference type="InterPro" id="IPR038063">
    <property type="entry name" value="Transpep_catalytic_dom"/>
</dbReference>
<reference evidence="10 13" key="2">
    <citation type="submission" date="2016-03" db="EMBL/GenBank/DDBJ databases">
        <authorList>
            <person name="Ploux O."/>
        </authorList>
    </citation>
    <scope>NUCLEOTIDE SEQUENCE [LARGE SCALE GENOMIC DNA]</scope>
    <source>
        <strain evidence="10 13">R-45378</strain>
    </source>
</reference>
<dbReference type="GO" id="GO:0016740">
    <property type="term" value="F:transferase activity"/>
    <property type="evidence" value="ECO:0007669"/>
    <property type="project" value="UniProtKB-KW"/>
</dbReference>
<comment type="pathway">
    <text evidence="1 7">Cell wall biogenesis; peptidoglycan biosynthesis.</text>
</comment>
<dbReference type="GO" id="GO:0009252">
    <property type="term" value="P:peptidoglycan biosynthetic process"/>
    <property type="evidence" value="ECO:0007669"/>
    <property type="project" value="UniProtKB-UniPathway"/>
</dbReference>
<dbReference type="GO" id="GO:0071555">
    <property type="term" value="P:cell wall organization"/>
    <property type="evidence" value="ECO:0007669"/>
    <property type="project" value="UniProtKB-UniRule"/>
</dbReference>
<dbReference type="InterPro" id="IPR005490">
    <property type="entry name" value="LD_TPept_cat_dom"/>
</dbReference>
<feature type="active site" description="Proton donor/acceptor" evidence="7">
    <location>
        <position position="141"/>
    </location>
</feature>
<dbReference type="SUPFAM" id="SSF141523">
    <property type="entry name" value="L,D-transpeptidase catalytic domain-like"/>
    <property type="match status" value="1"/>
</dbReference>
<dbReference type="GO" id="GO:0004180">
    <property type="term" value="F:carboxypeptidase activity"/>
    <property type="evidence" value="ECO:0007669"/>
    <property type="project" value="UniProtKB-ARBA"/>
</dbReference>
<dbReference type="EMBL" id="LUUL01000075">
    <property type="protein sequence ID" value="OAI26102.1"/>
    <property type="molecule type" value="Genomic_DNA"/>
</dbReference>
<reference evidence="11 12" key="1">
    <citation type="submission" date="2016-03" db="EMBL/GenBank/DDBJ databases">
        <authorList>
            <person name="Heylen K."/>
            <person name="De Vos P."/>
            <person name="Vekeman B."/>
        </authorList>
    </citation>
    <scope>NUCLEOTIDE SEQUENCE [LARGE SCALE GENOMIC DNA]</scope>
    <source>
        <strain evidence="11 12">R-49807</strain>
    </source>
</reference>
<dbReference type="Gene3D" id="2.40.440.10">
    <property type="entry name" value="L,D-transpeptidase catalytic domain-like"/>
    <property type="match status" value="1"/>
</dbReference>